<dbReference type="EMBL" id="KV425941">
    <property type="protein sequence ID" value="KZV96571.1"/>
    <property type="molecule type" value="Genomic_DNA"/>
</dbReference>
<keyword evidence="8" id="KW-0472">Membrane</keyword>
<dbReference type="CDD" id="cd11855">
    <property type="entry name" value="SH3_Sho1p"/>
    <property type="match status" value="1"/>
</dbReference>
<keyword evidence="6" id="KW-1133">Transmembrane helix</keyword>
<dbReference type="SUPFAM" id="SSF50044">
    <property type="entry name" value="SH3-domain"/>
    <property type="match status" value="2"/>
</dbReference>
<comment type="similarity">
    <text evidence="2">Belongs to the SHO1 family.</text>
</comment>
<feature type="compositionally biased region" description="Low complexity" evidence="10">
    <location>
        <begin position="219"/>
        <end position="228"/>
    </location>
</feature>
<dbReference type="InterPro" id="IPR011009">
    <property type="entry name" value="Kinase-like_dom_sf"/>
</dbReference>
<protein>
    <submittedName>
        <fullName evidence="13">Kinase-like protein</fullName>
    </submittedName>
</protein>
<dbReference type="InterPro" id="IPR001452">
    <property type="entry name" value="SH3_domain"/>
</dbReference>
<dbReference type="InterPro" id="IPR036028">
    <property type="entry name" value="SH3-like_dom_sf"/>
</dbReference>
<keyword evidence="4" id="KW-1003">Cell membrane</keyword>
<name>A0A165KMC4_EXIGL</name>
<evidence type="ECO:0000256" key="10">
    <source>
        <dbReference type="SAM" id="MobiDB-lite"/>
    </source>
</evidence>
<feature type="region of interest" description="Disordered" evidence="10">
    <location>
        <begin position="134"/>
        <end position="231"/>
    </location>
</feature>
<dbReference type="Proteomes" id="UP000077266">
    <property type="component" value="Unassembled WGS sequence"/>
</dbReference>
<dbReference type="GO" id="GO:0005524">
    <property type="term" value="F:ATP binding"/>
    <property type="evidence" value="ECO:0007669"/>
    <property type="project" value="InterPro"/>
</dbReference>
<dbReference type="GO" id="GO:0004672">
    <property type="term" value="F:protein kinase activity"/>
    <property type="evidence" value="ECO:0007669"/>
    <property type="project" value="InterPro"/>
</dbReference>
<evidence type="ECO:0000256" key="9">
    <source>
        <dbReference type="PROSITE-ProRule" id="PRU00192"/>
    </source>
</evidence>
<dbReference type="SUPFAM" id="SSF56112">
    <property type="entry name" value="Protein kinase-like (PK-like)"/>
    <property type="match status" value="1"/>
</dbReference>
<evidence type="ECO:0000256" key="1">
    <source>
        <dbReference type="ARBA" id="ARBA00004651"/>
    </source>
</evidence>
<evidence type="ECO:0000256" key="2">
    <source>
        <dbReference type="ARBA" id="ARBA00009739"/>
    </source>
</evidence>
<keyword evidence="14" id="KW-1185">Reference proteome</keyword>
<feature type="compositionally biased region" description="Low complexity" evidence="10">
    <location>
        <begin position="171"/>
        <end position="185"/>
    </location>
</feature>
<reference evidence="13 14" key="1">
    <citation type="journal article" date="2016" name="Mol. Biol. Evol.">
        <title>Comparative Genomics of Early-Diverging Mushroom-Forming Fungi Provides Insights into the Origins of Lignocellulose Decay Capabilities.</title>
        <authorList>
            <person name="Nagy L.G."/>
            <person name="Riley R."/>
            <person name="Tritt A."/>
            <person name="Adam C."/>
            <person name="Daum C."/>
            <person name="Floudas D."/>
            <person name="Sun H."/>
            <person name="Yadav J.S."/>
            <person name="Pangilinan J."/>
            <person name="Larsson K.H."/>
            <person name="Matsuura K."/>
            <person name="Barry K."/>
            <person name="Labutti K."/>
            <person name="Kuo R."/>
            <person name="Ohm R.A."/>
            <person name="Bhattacharya S.S."/>
            <person name="Shirouzu T."/>
            <person name="Yoshinaga Y."/>
            <person name="Martin F.M."/>
            <person name="Grigoriev I.V."/>
            <person name="Hibbett D.S."/>
        </authorList>
    </citation>
    <scope>NUCLEOTIDE SEQUENCE [LARGE SCALE GENOMIC DNA]</scope>
    <source>
        <strain evidence="13 14">HHB12029</strain>
    </source>
</reference>
<dbReference type="Pfam" id="PF00018">
    <property type="entry name" value="SH3_1"/>
    <property type="match status" value="2"/>
</dbReference>
<dbReference type="Pfam" id="PF00069">
    <property type="entry name" value="Pkinase"/>
    <property type="match status" value="1"/>
</dbReference>
<dbReference type="PANTHER" id="PTHR15735:SF20">
    <property type="entry name" value="HIGH OSMOLARITY SIGNALING PROTEIN SHO1"/>
    <property type="match status" value="1"/>
</dbReference>
<dbReference type="Gene3D" id="2.30.30.40">
    <property type="entry name" value="SH3 Domains"/>
    <property type="match status" value="2"/>
</dbReference>
<dbReference type="PANTHER" id="PTHR15735">
    <property type="entry name" value="FCH AND DOUBLE SH3 DOMAINS PROTEIN"/>
    <property type="match status" value="1"/>
</dbReference>
<dbReference type="InterPro" id="IPR035522">
    <property type="entry name" value="Sho1_SH3"/>
</dbReference>
<evidence type="ECO:0000259" key="11">
    <source>
        <dbReference type="PROSITE" id="PS50002"/>
    </source>
</evidence>
<evidence type="ECO:0000313" key="14">
    <source>
        <dbReference type="Proteomes" id="UP000077266"/>
    </source>
</evidence>
<evidence type="ECO:0000256" key="8">
    <source>
        <dbReference type="ARBA" id="ARBA00023136"/>
    </source>
</evidence>
<dbReference type="GO" id="GO:0030833">
    <property type="term" value="P:regulation of actin filament polymerization"/>
    <property type="evidence" value="ECO:0007669"/>
    <property type="project" value="TreeGrafter"/>
</dbReference>
<keyword evidence="7" id="KW-0346">Stress response</keyword>
<dbReference type="OrthoDB" id="5983572at2759"/>
<feature type="domain" description="Protein kinase" evidence="12">
    <location>
        <begin position="1"/>
        <end position="101"/>
    </location>
</feature>
<gene>
    <name evidence="13" type="ORF">EXIGLDRAFT_670979</name>
</gene>
<dbReference type="InterPro" id="IPR000719">
    <property type="entry name" value="Prot_kinase_dom"/>
</dbReference>
<feature type="compositionally biased region" description="Low complexity" evidence="10">
    <location>
        <begin position="196"/>
        <end position="209"/>
    </location>
</feature>
<evidence type="ECO:0000259" key="12">
    <source>
        <dbReference type="PROSITE" id="PS50011"/>
    </source>
</evidence>
<keyword evidence="5" id="KW-0812">Transmembrane</keyword>
<dbReference type="SMART" id="SM00326">
    <property type="entry name" value="SH3"/>
    <property type="match status" value="2"/>
</dbReference>
<keyword evidence="3 9" id="KW-0728">SH3 domain</keyword>
<evidence type="ECO:0000256" key="7">
    <source>
        <dbReference type="ARBA" id="ARBA00023016"/>
    </source>
</evidence>
<dbReference type="PROSITE" id="PS50002">
    <property type="entry name" value="SH3"/>
    <property type="match status" value="2"/>
</dbReference>
<evidence type="ECO:0000256" key="3">
    <source>
        <dbReference type="ARBA" id="ARBA00022443"/>
    </source>
</evidence>
<evidence type="ECO:0000313" key="13">
    <source>
        <dbReference type="EMBL" id="KZV96571.1"/>
    </source>
</evidence>
<comment type="subcellular location">
    <subcellularLocation>
        <location evidence="1">Cell membrane</location>
        <topology evidence="1">Multi-pass membrane protein</topology>
    </subcellularLocation>
</comment>
<dbReference type="AlphaFoldDB" id="A0A165KMC4"/>
<keyword evidence="13" id="KW-0808">Transferase</keyword>
<proteinExistence type="inferred from homology"/>
<accession>A0A165KMC4</accession>
<dbReference type="PRINTS" id="PR00452">
    <property type="entry name" value="SH3DOMAIN"/>
</dbReference>
<keyword evidence="13" id="KW-0418">Kinase</keyword>
<evidence type="ECO:0000256" key="6">
    <source>
        <dbReference type="ARBA" id="ARBA00022989"/>
    </source>
</evidence>
<feature type="domain" description="SH3" evidence="11">
    <location>
        <begin position="305"/>
        <end position="364"/>
    </location>
</feature>
<organism evidence="13 14">
    <name type="scientific">Exidia glandulosa HHB12029</name>
    <dbReference type="NCBI Taxonomy" id="1314781"/>
    <lineage>
        <taxon>Eukaryota</taxon>
        <taxon>Fungi</taxon>
        <taxon>Dikarya</taxon>
        <taxon>Basidiomycota</taxon>
        <taxon>Agaricomycotina</taxon>
        <taxon>Agaricomycetes</taxon>
        <taxon>Auriculariales</taxon>
        <taxon>Exidiaceae</taxon>
        <taxon>Exidia</taxon>
    </lineage>
</organism>
<dbReference type="GO" id="GO:0005886">
    <property type="term" value="C:plasma membrane"/>
    <property type="evidence" value="ECO:0007669"/>
    <property type="project" value="UniProtKB-SubCell"/>
</dbReference>
<dbReference type="Gene3D" id="1.10.510.10">
    <property type="entry name" value="Transferase(Phosphotransferase) domain 1"/>
    <property type="match status" value="1"/>
</dbReference>
<evidence type="ECO:0000256" key="5">
    <source>
        <dbReference type="ARBA" id="ARBA00022692"/>
    </source>
</evidence>
<sequence length="364" mass="39813">MTHFRGTLRWMAPELLCDDPVATPASDIWAYGCIMVEVFSGSRPYIDKASDNAVVLALSRRQMPSRPEGMSNACWKLARKCFEYNPSKRVPAVDIIRDPVFTSEPPFHSSVHNSAGSGVWRPIQGIVSAAASAINSRQRKRIPDSEKPSPWEFPPWVNLPAEVGKNTGLPANSEEANSTASADTAHWNTLGDMGIPSERVSSDSESAPSSDRDDRCTGSSDADSASDSNPYRTEVLYSYTASPDDPNELSVVKGEFVEVLDTQDEWWQARNADGVIGIVPSNCLRAKIPNLFGTPKETSGSTQVVQIDRAKALYSYAASPDDPNEVSFSKDEIIEILSHDGKWWLGRKADGSMGIVPSNYLQIL</sequence>
<dbReference type="STRING" id="1314781.A0A165KMC4"/>
<feature type="domain" description="SH3" evidence="11">
    <location>
        <begin position="228"/>
        <end position="289"/>
    </location>
</feature>
<dbReference type="PROSITE" id="PS50011">
    <property type="entry name" value="PROTEIN_KINASE_DOM"/>
    <property type="match status" value="1"/>
</dbReference>
<evidence type="ECO:0000256" key="4">
    <source>
        <dbReference type="ARBA" id="ARBA00022475"/>
    </source>
</evidence>
<dbReference type="InParanoid" id="A0A165KMC4"/>